<dbReference type="NCBIfam" id="TIGR01076">
    <property type="entry name" value="sortase_fam"/>
    <property type="match status" value="1"/>
</dbReference>
<dbReference type="InterPro" id="IPR005754">
    <property type="entry name" value="Sortase"/>
</dbReference>
<feature type="region of interest" description="Disordered" evidence="2">
    <location>
        <begin position="52"/>
        <end position="72"/>
    </location>
</feature>
<gene>
    <name evidence="3" type="ORF">HNQ77_001613</name>
</gene>
<evidence type="ECO:0000256" key="1">
    <source>
        <dbReference type="ARBA" id="ARBA00022801"/>
    </source>
</evidence>
<dbReference type="AlphaFoldDB" id="A0A841K099"/>
<dbReference type="EC" id="3.4.22.70" evidence="3"/>
<dbReference type="EMBL" id="JACHEK010000003">
    <property type="protein sequence ID" value="MBB6143664.1"/>
    <property type="molecule type" value="Genomic_DNA"/>
</dbReference>
<dbReference type="SUPFAM" id="SSF63817">
    <property type="entry name" value="Sortase"/>
    <property type="match status" value="1"/>
</dbReference>
<dbReference type="InterPro" id="IPR041999">
    <property type="entry name" value="Sortase_D_1"/>
</dbReference>
<feature type="compositionally biased region" description="Low complexity" evidence="2">
    <location>
        <begin position="55"/>
        <end position="68"/>
    </location>
</feature>
<dbReference type="OrthoDB" id="165822at2"/>
<keyword evidence="1 3" id="KW-0378">Hydrolase</keyword>
<protein>
    <submittedName>
        <fullName evidence="3">Sortase A</fullName>
        <ecNumber evidence="3">3.4.22.70</ecNumber>
    </submittedName>
</protein>
<name>A0A841K099_9BACT</name>
<evidence type="ECO:0000256" key="2">
    <source>
        <dbReference type="SAM" id="MobiDB-lite"/>
    </source>
</evidence>
<dbReference type="Gene3D" id="2.40.260.10">
    <property type="entry name" value="Sortase"/>
    <property type="match status" value="1"/>
</dbReference>
<accession>A0A841K099</accession>
<reference evidence="3 4" key="1">
    <citation type="submission" date="2020-08" db="EMBL/GenBank/DDBJ databases">
        <title>Genomic Encyclopedia of Type Strains, Phase IV (KMG-IV): sequencing the most valuable type-strain genomes for metagenomic binning, comparative biology and taxonomic classification.</title>
        <authorList>
            <person name="Goeker M."/>
        </authorList>
    </citation>
    <scope>NUCLEOTIDE SEQUENCE [LARGE SCALE GENOMIC DNA]</scope>
    <source>
        <strain evidence="3 4">DSM 103733</strain>
    </source>
</reference>
<dbReference type="Proteomes" id="UP000538666">
    <property type="component" value="Unassembled WGS sequence"/>
</dbReference>
<keyword evidence="4" id="KW-1185">Reference proteome</keyword>
<dbReference type="CDD" id="cd05828">
    <property type="entry name" value="Sortase_D_1"/>
    <property type="match status" value="1"/>
</dbReference>
<comment type="caution">
    <text evidence="3">The sequence shown here is derived from an EMBL/GenBank/DDBJ whole genome shotgun (WGS) entry which is preliminary data.</text>
</comment>
<evidence type="ECO:0000313" key="4">
    <source>
        <dbReference type="Proteomes" id="UP000538666"/>
    </source>
</evidence>
<dbReference type="GO" id="GO:0016787">
    <property type="term" value="F:hydrolase activity"/>
    <property type="evidence" value="ECO:0007669"/>
    <property type="project" value="UniProtKB-KW"/>
</dbReference>
<organism evidence="3 4">
    <name type="scientific">Silvibacterium bohemicum</name>
    <dbReference type="NCBI Taxonomy" id="1577686"/>
    <lineage>
        <taxon>Bacteria</taxon>
        <taxon>Pseudomonadati</taxon>
        <taxon>Acidobacteriota</taxon>
        <taxon>Terriglobia</taxon>
        <taxon>Terriglobales</taxon>
        <taxon>Acidobacteriaceae</taxon>
        <taxon>Silvibacterium</taxon>
    </lineage>
</organism>
<dbReference type="Pfam" id="PF04203">
    <property type="entry name" value="Sortase"/>
    <property type="match status" value="1"/>
</dbReference>
<dbReference type="InterPro" id="IPR023365">
    <property type="entry name" value="Sortase_dom-sf"/>
</dbReference>
<evidence type="ECO:0000313" key="3">
    <source>
        <dbReference type="EMBL" id="MBB6143664.1"/>
    </source>
</evidence>
<proteinExistence type="predicted"/>
<sequence length="221" mass="23416">MQMMLPENRPKHRGRQVARAAQLLLTSAGLLAMLYCGWAGLQMHASQKAAAAIGQPSQSSSPSRPSSQDAREEIVPAASLGPEGDPTAVIGRMEIAQIGLAVPITADITKEGLLRGAGHVPGTAFPGGLGTMGIAGHRDTFFRPLRQIRAGMQIKVTGAGGAYWYRVDSTEIVDPDEVKVLNIAAQPMLTLITCYPFNYIGAAPRRFIVHAHLLSAAPDKG</sequence>